<protein>
    <submittedName>
        <fullName evidence="1">Uncharacterized protein</fullName>
    </submittedName>
</protein>
<dbReference type="Proteomes" id="UP000011626">
    <property type="component" value="Unassembled WGS sequence"/>
</dbReference>
<evidence type="ECO:0000313" key="1">
    <source>
        <dbReference type="EMBL" id="ELZ23510.1"/>
    </source>
</evidence>
<dbReference type="RefSeq" id="WP_006884589.1">
    <property type="nucleotide sequence ID" value="NZ_AOIU01000033.1"/>
</dbReference>
<keyword evidence="2" id="KW-1185">Reference proteome</keyword>
<dbReference type="eggNOG" id="arCOG09147">
    <property type="taxonomic scope" value="Archaea"/>
</dbReference>
<comment type="caution">
    <text evidence="1">The sequence shown here is derived from an EMBL/GenBank/DDBJ whole genome shotgun (WGS) entry which is preliminary data.</text>
</comment>
<organism evidence="1 2">
    <name type="scientific">Halosimplex carlsbadense 2-9-1</name>
    <dbReference type="NCBI Taxonomy" id="797114"/>
    <lineage>
        <taxon>Archaea</taxon>
        <taxon>Methanobacteriati</taxon>
        <taxon>Methanobacteriota</taxon>
        <taxon>Stenosarchaea group</taxon>
        <taxon>Halobacteria</taxon>
        <taxon>Halobacteriales</taxon>
        <taxon>Haloarculaceae</taxon>
        <taxon>Halosimplex</taxon>
    </lineage>
</organism>
<name>M0CJS0_9EURY</name>
<evidence type="ECO:0000313" key="2">
    <source>
        <dbReference type="Proteomes" id="UP000011626"/>
    </source>
</evidence>
<dbReference type="AlphaFoldDB" id="M0CJS0"/>
<accession>M0CJS0</accession>
<gene>
    <name evidence="1" type="ORF">C475_14593</name>
</gene>
<reference evidence="1 2" key="1">
    <citation type="journal article" date="2014" name="PLoS Genet.">
        <title>Phylogenetically driven sequencing of extremely halophilic archaea reveals strategies for static and dynamic osmo-response.</title>
        <authorList>
            <person name="Becker E.A."/>
            <person name="Seitzer P.M."/>
            <person name="Tritt A."/>
            <person name="Larsen D."/>
            <person name="Krusor M."/>
            <person name="Yao A.I."/>
            <person name="Wu D."/>
            <person name="Madern D."/>
            <person name="Eisen J.A."/>
            <person name="Darling A.E."/>
            <person name="Facciotti M.T."/>
        </authorList>
    </citation>
    <scope>NUCLEOTIDE SEQUENCE [LARGE SCALE GENOMIC DNA]</scope>
    <source>
        <strain evidence="1 2">2-9-1</strain>
    </source>
</reference>
<proteinExistence type="predicted"/>
<dbReference type="OrthoDB" id="266394at2157"/>
<sequence>MSVEKLKIETQEDSWRLRCPNGHKVAPTNNHWYCHSCANSWHEDAEPEIDEAIDEKTGRSYTRDDVELDFDAPGVYYA</sequence>
<dbReference type="EMBL" id="AOIU01000033">
    <property type="protein sequence ID" value="ELZ23510.1"/>
    <property type="molecule type" value="Genomic_DNA"/>
</dbReference>